<reference evidence="1" key="1">
    <citation type="submission" date="2021-12" db="EMBL/GenBank/DDBJ databases">
        <title>Prjna785345.</title>
        <authorList>
            <person name="Rujirawat T."/>
            <person name="Krajaejun T."/>
        </authorList>
    </citation>
    <scope>NUCLEOTIDE SEQUENCE</scope>
    <source>
        <strain evidence="1">Pi057C3</strain>
    </source>
</reference>
<evidence type="ECO:0000313" key="2">
    <source>
        <dbReference type="Proteomes" id="UP001209570"/>
    </source>
</evidence>
<dbReference type="Proteomes" id="UP001209570">
    <property type="component" value="Unassembled WGS sequence"/>
</dbReference>
<organism evidence="1 2">
    <name type="scientific">Pythium insidiosum</name>
    <name type="common">Pythiosis disease agent</name>
    <dbReference type="NCBI Taxonomy" id="114742"/>
    <lineage>
        <taxon>Eukaryota</taxon>
        <taxon>Sar</taxon>
        <taxon>Stramenopiles</taxon>
        <taxon>Oomycota</taxon>
        <taxon>Peronosporomycetes</taxon>
        <taxon>Pythiales</taxon>
        <taxon>Pythiaceae</taxon>
        <taxon>Pythium</taxon>
    </lineage>
</organism>
<dbReference type="AlphaFoldDB" id="A0AAD5LCT5"/>
<proteinExistence type="predicted"/>
<gene>
    <name evidence="1" type="ORF">P43SY_004639</name>
</gene>
<protein>
    <submittedName>
        <fullName evidence="1">Uncharacterized protein</fullName>
    </submittedName>
</protein>
<comment type="caution">
    <text evidence="1">The sequence shown here is derived from an EMBL/GenBank/DDBJ whole genome shotgun (WGS) entry which is preliminary data.</text>
</comment>
<name>A0AAD5LCT5_PYTIN</name>
<dbReference type="EMBL" id="JAKCXM010000463">
    <property type="protein sequence ID" value="KAJ0393782.1"/>
    <property type="molecule type" value="Genomic_DNA"/>
</dbReference>
<keyword evidence="2" id="KW-1185">Reference proteome</keyword>
<accession>A0AAD5LCT5</accession>
<dbReference type="InterPro" id="IPR001611">
    <property type="entry name" value="Leu-rich_rpt"/>
</dbReference>
<sequence length="110" mass="11356">MSAANPRATAFCPSVPTVTIDCENDQLLQLSVCVVRPRAAGGDGDGASECEIDMRCATPTDDASTTEFTCNTGEVAAVASLPSSLETLVLDGNPIQKIEFHPGLSNIGSL</sequence>
<dbReference type="PROSITE" id="PS51450">
    <property type="entry name" value="LRR"/>
    <property type="match status" value="1"/>
</dbReference>
<evidence type="ECO:0000313" key="1">
    <source>
        <dbReference type="EMBL" id="KAJ0393782.1"/>
    </source>
</evidence>